<dbReference type="Proteomes" id="UP001054837">
    <property type="component" value="Unassembled WGS sequence"/>
</dbReference>
<gene>
    <name evidence="1" type="ORF">CDAR_453811</name>
</gene>
<sequence length="176" mass="19786">MPPSQRAYILILISLRIRFHPHPPIPFSSELTFLFAGHVPDRKDSRREGRGAAGERTSASFKWHRSNKIFWSCSPITFGRSQPSPTKAISPSDFLLLHSLRFFPIETVKVGQATTELRVINRSELGRGWEERKSSSLAKHYLECQTTREIPVSADASLLPMLVCSHMKGTGDNGVQ</sequence>
<proteinExistence type="predicted"/>
<organism evidence="1 2">
    <name type="scientific">Caerostris darwini</name>
    <dbReference type="NCBI Taxonomy" id="1538125"/>
    <lineage>
        <taxon>Eukaryota</taxon>
        <taxon>Metazoa</taxon>
        <taxon>Ecdysozoa</taxon>
        <taxon>Arthropoda</taxon>
        <taxon>Chelicerata</taxon>
        <taxon>Arachnida</taxon>
        <taxon>Araneae</taxon>
        <taxon>Araneomorphae</taxon>
        <taxon>Entelegynae</taxon>
        <taxon>Araneoidea</taxon>
        <taxon>Araneidae</taxon>
        <taxon>Caerostris</taxon>
    </lineage>
</organism>
<keyword evidence="2" id="KW-1185">Reference proteome</keyword>
<evidence type="ECO:0000313" key="1">
    <source>
        <dbReference type="EMBL" id="GIY55581.1"/>
    </source>
</evidence>
<evidence type="ECO:0000313" key="2">
    <source>
        <dbReference type="Proteomes" id="UP001054837"/>
    </source>
</evidence>
<dbReference type="AlphaFoldDB" id="A0AAV4UCV5"/>
<reference evidence="1 2" key="1">
    <citation type="submission" date="2021-06" db="EMBL/GenBank/DDBJ databases">
        <title>Caerostris darwini draft genome.</title>
        <authorList>
            <person name="Kono N."/>
            <person name="Arakawa K."/>
        </authorList>
    </citation>
    <scope>NUCLEOTIDE SEQUENCE [LARGE SCALE GENOMIC DNA]</scope>
</reference>
<dbReference type="EMBL" id="BPLQ01011093">
    <property type="protein sequence ID" value="GIY55581.1"/>
    <property type="molecule type" value="Genomic_DNA"/>
</dbReference>
<name>A0AAV4UCV5_9ARAC</name>
<protein>
    <submittedName>
        <fullName evidence="1">Uncharacterized protein</fullName>
    </submittedName>
</protein>
<accession>A0AAV4UCV5</accession>
<comment type="caution">
    <text evidence="1">The sequence shown here is derived from an EMBL/GenBank/DDBJ whole genome shotgun (WGS) entry which is preliminary data.</text>
</comment>